<name>A0A7T8JU53_CALRO</name>
<evidence type="ECO:0000256" key="1">
    <source>
        <dbReference type="SAM" id="MobiDB-lite"/>
    </source>
</evidence>
<evidence type="ECO:0000313" key="3">
    <source>
        <dbReference type="Proteomes" id="UP000595437"/>
    </source>
</evidence>
<dbReference type="EMBL" id="CP045908">
    <property type="protein sequence ID" value="QQP32948.1"/>
    <property type="molecule type" value="Genomic_DNA"/>
</dbReference>
<sequence>SRRGAYSPATSTPSSSNGFYPLTQDEERRAANNTPQRGNLSNRSKDDEDLLSSLEELSHHSTQKWLSSHPDLSVLKMLEGLKTELPPLDDTSSGPSKPPDINSLDSATATLLQLSDPSNTFPDISTDIITESEDPFFNL</sequence>
<evidence type="ECO:0000313" key="2">
    <source>
        <dbReference type="EMBL" id="QQP32948.1"/>
    </source>
</evidence>
<keyword evidence="3" id="KW-1185">Reference proteome</keyword>
<feature type="non-terminal residue" evidence="2">
    <location>
        <position position="1"/>
    </location>
</feature>
<dbReference type="AlphaFoldDB" id="A0A7T8JU53"/>
<feature type="compositionally biased region" description="Polar residues" evidence="1">
    <location>
        <begin position="31"/>
        <end position="42"/>
    </location>
</feature>
<feature type="region of interest" description="Disordered" evidence="1">
    <location>
        <begin position="1"/>
        <end position="49"/>
    </location>
</feature>
<feature type="non-terminal residue" evidence="2">
    <location>
        <position position="139"/>
    </location>
</feature>
<reference evidence="3" key="1">
    <citation type="submission" date="2021-01" db="EMBL/GenBank/DDBJ databases">
        <title>Caligus Genome Assembly.</title>
        <authorList>
            <person name="Gallardo-Escarate C."/>
        </authorList>
    </citation>
    <scope>NUCLEOTIDE SEQUENCE [LARGE SCALE GENOMIC DNA]</scope>
</reference>
<proteinExistence type="predicted"/>
<feature type="compositionally biased region" description="Low complexity" evidence="1">
    <location>
        <begin position="1"/>
        <end position="16"/>
    </location>
</feature>
<dbReference type="Proteomes" id="UP000595437">
    <property type="component" value="Chromosome 19"/>
</dbReference>
<accession>A0A7T8JU53</accession>
<protein>
    <submittedName>
        <fullName evidence="2">Uncharacterized protein</fullName>
    </submittedName>
</protein>
<gene>
    <name evidence="2" type="ORF">FKW44_024148</name>
</gene>
<feature type="region of interest" description="Disordered" evidence="1">
    <location>
        <begin position="84"/>
        <end position="104"/>
    </location>
</feature>
<organism evidence="2 3">
    <name type="scientific">Caligus rogercresseyi</name>
    <name type="common">Sea louse</name>
    <dbReference type="NCBI Taxonomy" id="217165"/>
    <lineage>
        <taxon>Eukaryota</taxon>
        <taxon>Metazoa</taxon>
        <taxon>Ecdysozoa</taxon>
        <taxon>Arthropoda</taxon>
        <taxon>Crustacea</taxon>
        <taxon>Multicrustacea</taxon>
        <taxon>Hexanauplia</taxon>
        <taxon>Copepoda</taxon>
        <taxon>Siphonostomatoida</taxon>
        <taxon>Caligidae</taxon>
        <taxon>Caligus</taxon>
    </lineage>
</organism>